<feature type="transmembrane region" description="Helical" evidence="1">
    <location>
        <begin position="418"/>
        <end position="437"/>
    </location>
</feature>
<feature type="transmembrane region" description="Helical" evidence="1">
    <location>
        <begin position="364"/>
        <end position="387"/>
    </location>
</feature>
<organism evidence="2 3">
    <name type="scientific">Nonomuraea indica</name>
    <dbReference type="NCBI Taxonomy" id="1581193"/>
    <lineage>
        <taxon>Bacteria</taxon>
        <taxon>Bacillati</taxon>
        <taxon>Actinomycetota</taxon>
        <taxon>Actinomycetes</taxon>
        <taxon>Streptosporangiales</taxon>
        <taxon>Streptosporangiaceae</taxon>
        <taxon>Nonomuraea</taxon>
    </lineage>
</organism>
<accession>A0ABW8A2R1</accession>
<comment type="caution">
    <text evidence="2">The sequence shown here is derived from an EMBL/GenBank/DDBJ whole genome shotgun (WGS) entry which is preliminary data.</text>
</comment>
<keyword evidence="3" id="KW-1185">Reference proteome</keyword>
<proteinExistence type="predicted"/>
<feature type="transmembrane region" description="Helical" evidence="1">
    <location>
        <begin position="108"/>
        <end position="125"/>
    </location>
</feature>
<feature type="transmembrane region" description="Helical" evidence="1">
    <location>
        <begin position="84"/>
        <end position="103"/>
    </location>
</feature>
<keyword evidence="1" id="KW-1133">Transmembrane helix</keyword>
<evidence type="ECO:0000256" key="1">
    <source>
        <dbReference type="SAM" id="Phobius"/>
    </source>
</evidence>
<feature type="transmembrane region" description="Helical" evidence="1">
    <location>
        <begin position="172"/>
        <end position="194"/>
    </location>
</feature>
<evidence type="ECO:0008006" key="4">
    <source>
        <dbReference type="Google" id="ProtNLM"/>
    </source>
</evidence>
<gene>
    <name evidence="2" type="ORF">ACIBP5_14075</name>
</gene>
<feature type="transmembrane region" description="Helical" evidence="1">
    <location>
        <begin position="145"/>
        <end position="165"/>
    </location>
</feature>
<evidence type="ECO:0000313" key="2">
    <source>
        <dbReference type="EMBL" id="MFI7441077.1"/>
    </source>
</evidence>
<keyword evidence="1" id="KW-0472">Membrane</keyword>
<protein>
    <recommendedName>
        <fullName evidence="4">Glycosyltransferase RgtA/B/C/D-like domain-containing protein</fullName>
    </recommendedName>
</protein>
<dbReference type="Proteomes" id="UP001612928">
    <property type="component" value="Unassembled WGS sequence"/>
</dbReference>
<reference evidence="2 3" key="1">
    <citation type="submission" date="2024-10" db="EMBL/GenBank/DDBJ databases">
        <title>The Natural Products Discovery Center: Release of the First 8490 Sequenced Strains for Exploring Actinobacteria Biosynthetic Diversity.</title>
        <authorList>
            <person name="Kalkreuter E."/>
            <person name="Kautsar S.A."/>
            <person name="Yang D."/>
            <person name="Bader C.D."/>
            <person name="Teijaro C.N."/>
            <person name="Fluegel L."/>
            <person name="Davis C.M."/>
            <person name="Simpson J.R."/>
            <person name="Lauterbach L."/>
            <person name="Steele A.D."/>
            <person name="Gui C."/>
            <person name="Meng S."/>
            <person name="Li G."/>
            <person name="Viehrig K."/>
            <person name="Ye F."/>
            <person name="Su P."/>
            <person name="Kiefer A.F."/>
            <person name="Nichols A."/>
            <person name="Cepeda A.J."/>
            <person name="Yan W."/>
            <person name="Fan B."/>
            <person name="Jiang Y."/>
            <person name="Adhikari A."/>
            <person name="Zheng C.-J."/>
            <person name="Schuster L."/>
            <person name="Cowan T.M."/>
            <person name="Smanski M.J."/>
            <person name="Chevrette M.G."/>
            <person name="De Carvalho L.P.S."/>
            <person name="Shen B."/>
        </authorList>
    </citation>
    <scope>NUCLEOTIDE SEQUENCE [LARGE SCALE GENOMIC DNA]</scope>
    <source>
        <strain evidence="2 3">NPDC049503</strain>
    </source>
</reference>
<keyword evidence="1" id="KW-0812">Transmembrane</keyword>
<dbReference type="EMBL" id="JBITMB010000003">
    <property type="protein sequence ID" value="MFI7441077.1"/>
    <property type="molecule type" value="Genomic_DNA"/>
</dbReference>
<name>A0ABW8A2R1_9ACTN</name>
<sequence length="461" mass="50204">MCWWLAYHPGLFSRDSVLYLSHTMAGPWVSDHSVVYDALLWLSVRVSGDLGLVTLLQTTAMAATLTYLATALRALGAPPRSTTAVAVLMPFLPPVGAFAVTLWKDVPFTLCVVAIAASCAGMAAARTVTPGRLAGLGALMTALGLFRANGFLIVAVTVVVLVLVVRVMKVRLALVGTAAAALPVLLTNLVFPLAGIAAPSKTYVYHTAFGDIAVLYRGHPELFDHRDRAVMAAVAPLSRWTSGGTCHTINPLIWRDDFSWQQADARAGELLDLWKRLLLERPGLVVDARLCRGAIAWKITQDEWAVGGETYHFSRRPTAESYVGPDKVPDFPERHLFSLRPISEPLHQAADAWLVSTAAPRYDWLLWRGALWSYVSYLAVGLAAWALRNRYVPAVAAVVAGQQLVILANISAQDFRYMAAPVHIGMLLLPLLVASVARMARLPRGRRETDAERESPVTRLS</sequence>
<feature type="transmembrane region" description="Helical" evidence="1">
    <location>
        <begin position="394"/>
        <end position="412"/>
    </location>
</feature>
<feature type="transmembrane region" description="Helical" evidence="1">
    <location>
        <begin position="50"/>
        <end position="72"/>
    </location>
</feature>
<evidence type="ECO:0000313" key="3">
    <source>
        <dbReference type="Proteomes" id="UP001612928"/>
    </source>
</evidence>
<dbReference type="RefSeq" id="WP_397020874.1">
    <property type="nucleotide sequence ID" value="NZ_JBITMB010000003.1"/>
</dbReference>